<name>A0A2P8FFV0_9RHOB</name>
<dbReference type="InterPro" id="IPR025195">
    <property type="entry name" value="GTA_TIM_dom"/>
</dbReference>
<dbReference type="AlphaFoldDB" id="A0A2P8FFV0"/>
<dbReference type="Gene3D" id="3.20.20.80">
    <property type="entry name" value="Glycosidases"/>
    <property type="match status" value="1"/>
</dbReference>
<dbReference type="InterPro" id="IPR017853">
    <property type="entry name" value="GH"/>
</dbReference>
<feature type="domain" description="GTA TIM-barrel-like" evidence="1">
    <location>
        <begin position="443"/>
        <end position="713"/>
    </location>
</feature>
<sequence>MATVVLAAAGAAIGGTLGGGVAGVSALAVGRLAGATVGRVIDQKILGSGSEAVESGKVDRFGISGSAEGSTTARVFGRMRVAGHLIWSSQFTEAVSTTGGGKGAPSQPTVREYSYAVSLAIAVCEGEIRSIGRIWADGTEIALNDLNLRVYTGSPEQMPDPKIEAVEGAGTVPAYRGTAYVVIEDLALERFGNRIPQFSFEVVKGTPDDIRDASSDMANSVRAVALMPGSGEYALATSTVRLPVGPAEYKSVNENSPSGQSDFLTSMEQLQTELPNVGSASLIVSWFGDDLRAAEFDLRPKVEQKLSDGDSMKWEVAGLSRNEAEELAQVQGRAVYGGTPCDASVVEAITHLKETGKDVVFYPFILMEQMEGNGLPDPWSEAANQPKLPWRGRITQSVAHGRVGSPSGTALADQEVAAFFGTASASDFAVQNGLVAYAGPDEWRYRRFILHNAALCASAGGVDAFCIGSEMRGLTQILGVNGFPAVQELRAVAADVRQILGPDTKIGYAADWSEYFGFHPQDGTGDIYFHLDPLWADENIDFIGIDNYMPLSDWRDGKGHLDAQQWPSIYDLGYLSGNIEGGEGYEWYYHSDEAQDAQIRTAISDGDHNEPWVFRYKDIRNWWSNEHHQRIGGVRQKVATDWLPGSKPIWFTEIGCAAVDKGTNQPNKFLDPKSSESSLPHFSNGGRDAFIQQRYLQAMQNYWSLDENNPKSEE</sequence>
<dbReference type="CDD" id="cd19607">
    <property type="entry name" value="GTA_TIM-barrel-like"/>
    <property type="match status" value="1"/>
</dbReference>
<dbReference type="SUPFAM" id="SSF51445">
    <property type="entry name" value="(Trans)glycosidases"/>
    <property type="match status" value="1"/>
</dbReference>
<reference evidence="2 3" key="1">
    <citation type="submission" date="2018-03" db="EMBL/GenBank/DDBJ databases">
        <title>Genomic Encyclopedia of Archaeal and Bacterial Type Strains, Phase II (KMG-II): from individual species to whole genera.</title>
        <authorList>
            <person name="Goeker M."/>
        </authorList>
    </citation>
    <scope>NUCLEOTIDE SEQUENCE [LARGE SCALE GENOMIC DNA]</scope>
    <source>
        <strain evidence="2 3">DSM 100673</strain>
    </source>
</reference>
<evidence type="ECO:0000259" key="1">
    <source>
        <dbReference type="Pfam" id="PF13547"/>
    </source>
</evidence>
<evidence type="ECO:0000313" key="2">
    <source>
        <dbReference type="EMBL" id="PSL20584.1"/>
    </source>
</evidence>
<keyword evidence="3" id="KW-1185">Reference proteome</keyword>
<evidence type="ECO:0000313" key="3">
    <source>
        <dbReference type="Proteomes" id="UP000240418"/>
    </source>
</evidence>
<accession>A0A2P8FFV0</accession>
<comment type="caution">
    <text evidence="2">The sequence shown here is derived from an EMBL/GenBank/DDBJ whole genome shotgun (WGS) entry which is preliminary data.</text>
</comment>
<organism evidence="2 3">
    <name type="scientific">Shimia abyssi</name>
    <dbReference type="NCBI Taxonomy" id="1662395"/>
    <lineage>
        <taxon>Bacteria</taxon>
        <taxon>Pseudomonadati</taxon>
        <taxon>Pseudomonadota</taxon>
        <taxon>Alphaproteobacteria</taxon>
        <taxon>Rhodobacterales</taxon>
        <taxon>Roseobacteraceae</taxon>
    </lineage>
</organism>
<dbReference type="Pfam" id="PF13547">
    <property type="entry name" value="GTA_TIM"/>
    <property type="match status" value="1"/>
</dbReference>
<protein>
    <submittedName>
        <fullName evidence="2">Gene Transfer Agent (GTA)-like protein</fullName>
    </submittedName>
</protein>
<proteinExistence type="predicted"/>
<dbReference type="EMBL" id="PYGJ01000003">
    <property type="protein sequence ID" value="PSL20584.1"/>
    <property type="molecule type" value="Genomic_DNA"/>
</dbReference>
<dbReference type="Proteomes" id="UP000240418">
    <property type="component" value="Unassembled WGS sequence"/>
</dbReference>
<gene>
    <name evidence="2" type="ORF">CLV88_103231</name>
</gene>